<comment type="caution">
    <text evidence="2">The sequence shown here is derived from an EMBL/GenBank/DDBJ whole genome shotgun (WGS) entry which is preliminary data.</text>
</comment>
<dbReference type="Proteomes" id="UP001168575">
    <property type="component" value="Unassembled WGS sequence"/>
</dbReference>
<dbReference type="InterPro" id="IPR009057">
    <property type="entry name" value="Homeodomain-like_sf"/>
</dbReference>
<dbReference type="SUPFAM" id="SSF46689">
    <property type="entry name" value="Homeodomain-like"/>
    <property type="match status" value="1"/>
</dbReference>
<evidence type="ECO:0000313" key="2">
    <source>
        <dbReference type="EMBL" id="MDO4842840.1"/>
    </source>
</evidence>
<feature type="domain" description="Mor transcription activator" evidence="1">
    <location>
        <begin position="15"/>
        <end position="97"/>
    </location>
</feature>
<evidence type="ECO:0000313" key="3">
    <source>
        <dbReference type="Proteomes" id="UP001168575"/>
    </source>
</evidence>
<sequence length="101" mass="12053">MSMKTEPLDREVDITNTDLVGLNDVYREIADEIGFENALVIFKLFHGTQVTFPNRLFTKEHTYRSIIDEYNGKNITHLARKYNYSERNIWRILQRRKVSED</sequence>
<gene>
    <name evidence="2" type="ORF">Q3982_09215</name>
</gene>
<organism evidence="2 3">
    <name type="scientific">Phoenicibacter congonensis</name>
    <dbReference type="NCBI Taxonomy" id="1944646"/>
    <lineage>
        <taxon>Bacteria</taxon>
        <taxon>Bacillati</taxon>
        <taxon>Actinomycetota</taxon>
        <taxon>Coriobacteriia</taxon>
        <taxon>Eggerthellales</taxon>
        <taxon>Eggerthellaceae</taxon>
        <taxon>Phoenicibacter</taxon>
    </lineage>
</organism>
<dbReference type="AlphaFoldDB" id="A0AA43RLN1"/>
<name>A0AA43RLN1_9ACTN</name>
<proteinExistence type="predicted"/>
<evidence type="ECO:0000259" key="1">
    <source>
        <dbReference type="Pfam" id="PF08765"/>
    </source>
</evidence>
<dbReference type="Pfam" id="PF08765">
    <property type="entry name" value="Mor"/>
    <property type="match status" value="1"/>
</dbReference>
<keyword evidence="3" id="KW-1185">Reference proteome</keyword>
<dbReference type="EMBL" id="JAUMVS010000334">
    <property type="protein sequence ID" value="MDO4842840.1"/>
    <property type="molecule type" value="Genomic_DNA"/>
</dbReference>
<protein>
    <submittedName>
        <fullName evidence="2">Mor transcription activator family protein</fullName>
    </submittedName>
</protein>
<dbReference type="InterPro" id="IPR014875">
    <property type="entry name" value="Mor_transcription_activator"/>
</dbReference>
<accession>A0AA43RLN1</accession>
<reference evidence="2" key="1">
    <citation type="submission" date="2023-07" db="EMBL/GenBank/DDBJ databases">
        <title>Between Cages and Wild: Unraveling the Impact of Captivity on Animal Microbiomes and Antimicrobial Resistance.</title>
        <authorList>
            <person name="Schmartz G.P."/>
            <person name="Rehner J."/>
            <person name="Schuff M.J."/>
            <person name="Becker S.L."/>
            <person name="Kravczyk M."/>
            <person name="Gurevich A."/>
            <person name="Francke R."/>
            <person name="Mueller R."/>
            <person name="Keller V."/>
            <person name="Keller A."/>
        </authorList>
    </citation>
    <scope>NUCLEOTIDE SEQUENCE</scope>
    <source>
        <strain evidence="2">S12M_St_49</strain>
    </source>
</reference>
<dbReference type="Gene3D" id="1.10.10.60">
    <property type="entry name" value="Homeodomain-like"/>
    <property type="match status" value="1"/>
</dbReference>